<dbReference type="PROSITE" id="PS51085">
    <property type="entry name" value="2FE2S_FER_2"/>
    <property type="match status" value="1"/>
</dbReference>
<organism evidence="6 7">
    <name type="scientific">Cecembia rubra</name>
    <dbReference type="NCBI Taxonomy" id="1485585"/>
    <lineage>
        <taxon>Bacteria</taxon>
        <taxon>Pseudomonadati</taxon>
        <taxon>Bacteroidota</taxon>
        <taxon>Cytophagia</taxon>
        <taxon>Cytophagales</taxon>
        <taxon>Cyclobacteriaceae</taxon>
        <taxon>Cecembia</taxon>
    </lineage>
</organism>
<dbReference type="GO" id="GO:0051537">
    <property type="term" value="F:2 iron, 2 sulfur cluster binding"/>
    <property type="evidence" value="ECO:0007669"/>
    <property type="project" value="UniProtKB-KW"/>
</dbReference>
<dbReference type="PANTHER" id="PTHR44379">
    <property type="entry name" value="OXIDOREDUCTASE WITH IRON-SULFUR SUBUNIT"/>
    <property type="match status" value="1"/>
</dbReference>
<gene>
    <name evidence="6" type="ORF">CLV48_10325</name>
</gene>
<dbReference type="Gene3D" id="3.10.20.30">
    <property type="match status" value="1"/>
</dbReference>
<dbReference type="SUPFAM" id="SSF47741">
    <property type="entry name" value="CO dehydrogenase ISP C-domain like"/>
    <property type="match status" value="1"/>
</dbReference>
<dbReference type="InterPro" id="IPR002888">
    <property type="entry name" value="2Fe-2S-bd"/>
</dbReference>
<keyword evidence="7" id="KW-1185">Reference proteome</keyword>
<protein>
    <submittedName>
        <fullName evidence="6">Nicotinate dehydrogenase subunit A</fullName>
    </submittedName>
</protein>
<dbReference type="GO" id="GO:0046872">
    <property type="term" value="F:metal ion binding"/>
    <property type="evidence" value="ECO:0007669"/>
    <property type="project" value="UniProtKB-KW"/>
</dbReference>
<keyword evidence="1" id="KW-0001">2Fe-2S</keyword>
<dbReference type="SUPFAM" id="SSF54292">
    <property type="entry name" value="2Fe-2S ferredoxin-like"/>
    <property type="match status" value="1"/>
</dbReference>
<dbReference type="OrthoDB" id="9796880at2"/>
<dbReference type="InterPro" id="IPR051452">
    <property type="entry name" value="Diverse_Oxidoreductases"/>
</dbReference>
<dbReference type="AlphaFoldDB" id="A0A2P8E7S3"/>
<comment type="caution">
    <text evidence="6">The sequence shown here is derived from an EMBL/GenBank/DDBJ whole genome shotgun (WGS) entry which is preliminary data.</text>
</comment>
<evidence type="ECO:0000259" key="5">
    <source>
        <dbReference type="PROSITE" id="PS51085"/>
    </source>
</evidence>
<keyword evidence="4" id="KW-0411">Iron-sulfur</keyword>
<dbReference type="InterPro" id="IPR036010">
    <property type="entry name" value="2Fe-2S_ferredoxin-like_sf"/>
</dbReference>
<keyword evidence="3" id="KW-0408">Iron</keyword>
<dbReference type="PANTHER" id="PTHR44379:SF6">
    <property type="entry name" value="BLR6046 PROTEIN"/>
    <property type="match status" value="1"/>
</dbReference>
<dbReference type="InterPro" id="IPR001041">
    <property type="entry name" value="2Fe-2S_ferredoxin-type"/>
</dbReference>
<dbReference type="Pfam" id="PF00111">
    <property type="entry name" value="Fer2"/>
    <property type="match status" value="1"/>
</dbReference>
<evidence type="ECO:0000256" key="1">
    <source>
        <dbReference type="ARBA" id="ARBA00022714"/>
    </source>
</evidence>
<evidence type="ECO:0000256" key="3">
    <source>
        <dbReference type="ARBA" id="ARBA00023004"/>
    </source>
</evidence>
<dbReference type="Pfam" id="PF01799">
    <property type="entry name" value="Fer2_2"/>
    <property type="match status" value="1"/>
</dbReference>
<dbReference type="GO" id="GO:0016491">
    <property type="term" value="F:oxidoreductase activity"/>
    <property type="evidence" value="ECO:0007669"/>
    <property type="project" value="InterPro"/>
</dbReference>
<dbReference type="EMBL" id="PYGF01000003">
    <property type="protein sequence ID" value="PSL05515.1"/>
    <property type="molecule type" value="Genomic_DNA"/>
</dbReference>
<name>A0A2P8E7S3_9BACT</name>
<evidence type="ECO:0000256" key="2">
    <source>
        <dbReference type="ARBA" id="ARBA00022723"/>
    </source>
</evidence>
<dbReference type="Proteomes" id="UP000240708">
    <property type="component" value="Unassembled WGS sequence"/>
</dbReference>
<dbReference type="RefSeq" id="WP_106566582.1">
    <property type="nucleotide sequence ID" value="NZ_JAUVYL010000076.1"/>
</dbReference>
<accession>A0A2P8E7S3</accession>
<evidence type="ECO:0000256" key="4">
    <source>
        <dbReference type="ARBA" id="ARBA00023014"/>
    </source>
</evidence>
<dbReference type="Gene3D" id="1.10.150.120">
    <property type="entry name" value="[2Fe-2S]-binding domain"/>
    <property type="match status" value="1"/>
</dbReference>
<dbReference type="InterPro" id="IPR012675">
    <property type="entry name" value="Beta-grasp_dom_sf"/>
</dbReference>
<dbReference type="InterPro" id="IPR036884">
    <property type="entry name" value="2Fe-2S-bd_dom_sf"/>
</dbReference>
<evidence type="ECO:0000313" key="7">
    <source>
        <dbReference type="Proteomes" id="UP000240708"/>
    </source>
</evidence>
<evidence type="ECO:0000313" key="6">
    <source>
        <dbReference type="EMBL" id="PSL05515.1"/>
    </source>
</evidence>
<keyword evidence="2" id="KW-0479">Metal-binding</keyword>
<feature type="domain" description="2Fe-2S ferredoxin-type" evidence="5">
    <location>
        <begin position="3"/>
        <end position="79"/>
    </location>
</feature>
<reference evidence="6 7" key="1">
    <citation type="submission" date="2018-03" db="EMBL/GenBank/DDBJ databases">
        <title>Genomic Encyclopedia of Archaeal and Bacterial Type Strains, Phase II (KMG-II): from individual species to whole genera.</title>
        <authorList>
            <person name="Goeker M."/>
        </authorList>
    </citation>
    <scope>NUCLEOTIDE SEQUENCE [LARGE SCALE GENOMIC DNA]</scope>
    <source>
        <strain evidence="6 7">DSM 28057</strain>
    </source>
</reference>
<dbReference type="CDD" id="cd00207">
    <property type="entry name" value="fer2"/>
    <property type="match status" value="1"/>
</dbReference>
<proteinExistence type="predicted"/>
<sequence>MTKSIVLAVNGTKKTINVDPEEPLLYVLREEFGLNGPKFGCGLHQCGSCLVLANGQSSYTCRIPCSDFEGKKIETIEGLSKKGKLHSLQQSFFEVQAAQCGYCVNGMLISALELLRKNPNPNNHEIREALNKVICRCGTHSRFIKAVKKAADSQSKF</sequence>